<gene>
    <name evidence="2" type="ORF">TCAL_13463</name>
</gene>
<proteinExistence type="inferred from homology"/>
<evidence type="ECO:0000256" key="1">
    <source>
        <dbReference type="ARBA" id="ARBA00010139"/>
    </source>
</evidence>
<dbReference type="AlphaFoldDB" id="A0A553PDK3"/>
<dbReference type="Gene3D" id="3.50.50.60">
    <property type="entry name" value="FAD/NAD(P)-binding domain"/>
    <property type="match status" value="2"/>
</dbReference>
<comment type="similarity">
    <text evidence="1">Belongs to the FAD-binding monooxygenase family.</text>
</comment>
<evidence type="ECO:0000313" key="2">
    <source>
        <dbReference type="EMBL" id="TRY75761.1"/>
    </source>
</evidence>
<dbReference type="InterPro" id="IPR051209">
    <property type="entry name" value="FAD-bind_Monooxygenase_sf"/>
</dbReference>
<dbReference type="PANTHER" id="PTHR42877:SF4">
    <property type="entry name" value="FAD_NAD(P)-BINDING DOMAIN-CONTAINING PROTEIN-RELATED"/>
    <property type="match status" value="1"/>
</dbReference>
<dbReference type="OMA" id="WNTGGCT"/>
<reference evidence="2 3" key="1">
    <citation type="journal article" date="2018" name="Nat. Ecol. Evol.">
        <title>Genomic signatures of mitonuclear coevolution across populations of Tigriopus californicus.</title>
        <authorList>
            <person name="Barreto F.S."/>
            <person name="Watson E.T."/>
            <person name="Lima T.G."/>
            <person name="Willett C.S."/>
            <person name="Edmands S."/>
            <person name="Li W."/>
            <person name="Burton R.S."/>
        </authorList>
    </citation>
    <scope>NUCLEOTIDE SEQUENCE [LARGE SCALE GENOMIC DNA]</scope>
    <source>
        <strain evidence="2 3">San Diego</strain>
    </source>
</reference>
<dbReference type="Pfam" id="PF13738">
    <property type="entry name" value="Pyr_redox_3"/>
    <property type="match status" value="1"/>
</dbReference>
<name>A0A553PDK3_TIGCA</name>
<accession>A0A553PDK3</accession>
<dbReference type="PANTHER" id="PTHR42877">
    <property type="entry name" value="L-ORNITHINE N(5)-MONOOXYGENASE-RELATED"/>
    <property type="match status" value="1"/>
</dbReference>
<dbReference type="EMBL" id="VCGU01000005">
    <property type="protein sequence ID" value="TRY75761.1"/>
    <property type="molecule type" value="Genomic_DNA"/>
</dbReference>
<sequence length="549" mass="62767">MSPSLTRQWIWQMITSPWLILAFILTSQWPTSWSSLVISGLSVYYMIRSWAVLESPIKNPDQLKVVIVGAGVAGLGMARKFKEVGVEDFILLEKNPDIGGTWFLNIYPGVACDIFSHFYSFSYFLNAKWSKAYSEGEEIWNYLNRFVEEFQLRPHIHFKTVVSETIWQEDEKKWLVRTKEGKEYQANIFISAVGALHTPSKPHFKNQEAFQKPIFHTAEWDKSVELSGKRVGVIGTGASGVQAVANIAGKVKELYVFQRTASWVPARMNFAHWDWIKNCFVTFPFLLRLYRDILFLTNEVIFHGVFTISSPIRHLVENFVARGMRQNIREENEDDEVLLKTALIPNYPLGCKRVTPSDDYIQTFNQPHVHLIQDRIDCFNENGIATSNGKNIDLDVIILATGFDVLQSSRAFHGIGKGGQILSEVWGDCPRAYLGISHPGFPNSFILLGPGTGLGHSSIIFMIECQVNYILDCVRKLQSSGRKSMTVKKSVHDGFVAWLDKNMKNRVFGSGCVAWYQNAKGVNWTLWPKDLITYWFRTYSCDRTDYEFE</sequence>
<keyword evidence="3" id="KW-1185">Reference proteome</keyword>
<protein>
    <recommendedName>
        <fullName evidence="4">Flavin-containing monooxygenase</fullName>
    </recommendedName>
</protein>
<dbReference type="InterPro" id="IPR036188">
    <property type="entry name" value="FAD/NAD-bd_sf"/>
</dbReference>
<dbReference type="SUPFAM" id="SSF51905">
    <property type="entry name" value="FAD/NAD(P)-binding domain"/>
    <property type="match status" value="2"/>
</dbReference>
<comment type="caution">
    <text evidence="2">The sequence shown here is derived from an EMBL/GenBank/DDBJ whole genome shotgun (WGS) entry which is preliminary data.</text>
</comment>
<dbReference type="Proteomes" id="UP000318571">
    <property type="component" value="Chromosome 2"/>
</dbReference>
<evidence type="ECO:0008006" key="4">
    <source>
        <dbReference type="Google" id="ProtNLM"/>
    </source>
</evidence>
<dbReference type="OrthoDB" id="66881at2759"/>
<evidence type="ECO:0000313" key="3">
    <source>
        <dbReference type="Proteomes" id="UP000318571"/>
    </source>
</evidence>
<dbReference type="STRING" id="6832.A0A553PDK3"/>
<organism evidence="2 3">
    <name type="scientific">Tigriopus californicus</name>
    <name type="common">Marine copepod</name>
    <dbReference type="NCBI Taxonomy" id="6832"/>
    <lineage>
        <taxon>Eukaryota</taxon>
        <taxon>Metazoa</taxon>
        <taxon>Ecdysozoa</taxon>
        <taxon>Arthropoda</taxon>
        <taxon>Crustacea</taxon>
        <taxon>Multicrustacea</taxon>
        <taxon>Hexanauplia</taxon>
        <taxon>Copepoda</taxon>
        <taxon>Harpacticoida</taxon>
        <taxon>Harpacticidae</taxon>
        <taxon>Tigriopus</taxon>
    </lineage>
</organism>